<comment type="similarity">
    <text evidence="10">Belongs to the EPSP synthase family. MurA subfamily.</text>
</comment>
<evidence type="ECO:0000256" key="11">
    <source>
        <dbReference type="ARBA" id="ARBA00039108"/>
    </source>
</evidence>
<keyword evidence="6" id="KW-0133">Cell shape</keyword>
<dbReference type="Proteomes" id="UP000177269">
    <property type="component" value="Unassembled WGS sequence"/>
</dbReference>
<reference evidence="17 18" key="1">
    <citation type="journal article" date="2016" name="Nat. Commun.">
        <title>Thousands of microbial genomes shed light on interconnected biogeochemical processes in an aquifer system.</title>
        <authorList>
            <person name="Anantharaman K."/>
            <person name="Brown C.T."/>
            <person name="Hug L.A."/>
            <person name="Sharon I."/>
            <person name="Castelle C.J."/>
            <person name="Probst A.J."/>
            <person name="Thomas B.C."/>
            <person name="Singh A."/>
            <person name="Wilkins M.J."/>
            <person name="Karaoz U."/>
            <person name="Brodie E.L."/>
            <person name="Williams K.H."/>
            <person name="Hubbard S.S."/>
            <person name="Banfield J.F."/>
        </authorList>
    </citation>
    <scope>NUCLEOTIDE SEQUENCE [LARGE SCALE GENOMIC DNA]</scope>
</reference>
<gene>
    <name evidence="17" type="ORF">A3G52_02880</name>
</gene>
<protein>
    <recommendedName>
        <fullName evidence="12">UDP-N-acetylglucosamine 1-carboxyvinyltransferase</fullName>
        <ecNumber evidence="11">2.5.1.7</ecNumber>
    </recommendedName>
    <alternativeName>
        <fullName evidence="13">Enoylpyruvate transferase</fullName>
    </alternativeName>
    <alternativeName>
        <fullName evidence="14">UDP-N-acetylglucosamine enolpyruvyl transferase</fullName>
    </alternativeName>
</protein>
<keyword evidence="4" id="KW-0132">Cell division</keyword>
<evidence type="ECO:0000256" key="4">
    <source>
        <dbReference type="ARBA" id="ARBA00022618"/>
    </source>
</evidence>
<dbReference type="Gene3D" id="3.65.10.10">
    <property type="entry name" value="Enolpyruvate transferase domain"/>
    <property type="match status" value="2"/>
</dbReference>
<dbReference type="GO" id="GO:0051301">
    <property type="term" value="P:cell division"/>
    <property type="evidence" value="ECO:0007669"/>
    <property type="project" value="UniProtKB-KW"/>
</dbReference>
<dbReference type="SMART" id="SM00530">
    <property type="entry name" value="HTH_XRE"/>
    <property type="match status" value="1"/>
</dbReference>
<dbReference type="EC" id="2.5.1.7" evidence="11"/>
<dbReference type="Pfam" id="PF01381">
    <property type="entry name" value="HTH_3"/>
    <property type="match status" value="1"/>
</dbReference>
<dbReference type="CDD" id="cd00093">
    <property type="entry name" value="HTH_XRE"/>
    <property type="match status" value="1"/>
</dbReference>
<evidence type="ECO:0000256" key="12">
    <source>
        <dbReference type="ARBA" id="ARBA00039754"/>
    </source>
</evidence>
<dbReference type="SUPFAM" id="SSF55205">
    <property type="entry name" value="EPT/RTPC-like"/>
    <property type="match status" value="1"/>
</dbReference>
<dbReference type="InterPro" id="IPR001387">
    <property type="entry name" value="Cro/C1-type_HTH"/>
</dbReference>
<dbReference type="InterPro" id="IPR036968">
    <property type="entry name" value="Enolpyruvate_Tfrase_sf"/>
</dbReference>
<dbReference type="GO" id="GO:0071555">
    <property type="term" value="P:cell wall organization"/>
    <property type="evidence" value="ECO:0007669"/>
    <property type="project" value="UniProtKB-KW"/>
</dbReference>
<dbReference type="Pfam" id="PF00275">
    <property type="entry name" value="EPSP_synthase"/>
    <property type="match status" value="1"/>
</dbReference>
<keyword evidence="7" id="KW-0573">Peptidoglycan synthesis</keyword>
<evidence type="ECO:0000256" key="3">
    <source>
        <dbReference type="ARBA" id="ARBA00022490"/>
    </source>
</evidence>
<evidence type="ECO:0000256" key="6">
    <source>
        <dbReference type="ARBA" id="ARBA00022960"/>
    </source>
</evidence>
<name>A0A1G2P307_9BACT</name>
<evidence type="ECO:0000313" key="17">
    <source>
        <dbReference type="EMBL" id="OHA42725.1"/>
    </source>
</evidence>
<evidence type="ECO:0000256" key="14">
    <source>
        <dbReference type="ARBA" id="ARBA00042842"/>
    </source>
</evidence>
<dbReference type="NCBIfam" id="NF006873">
    <property type="entry name" value="PRK09369.1"/>
    <property type="match status" value="1"/>
</dbReference>
<organism evidence="17 18">
    <name type="scientific">Candidatus Taylorbacteria bacterium RIFCSPLOWO2_12_FULL_43_20</name>
    <dbReference type="NCBI Taxonomy" id="1802332"/>
    <lineage>
        <taxon>Bacteria</taxon>
        <taxon>Candidatus Tayloriibacteriota</taxon>
    </lineage>
</organism>
<dbReference type="SUPFAM" id="SSF47413">
    <property type="entry name" value="lambda repressor-like DNA-binding domains"/>
    <property type="match status" value="1"/>
</dbReference>
<evidence type="ECO:0000256" key="1">
    <source>
        <dbReference type="ARBA" id="ARBA00004496"/>
    </source>
</evidence>
<accession>A0A1G2P307</accession>
<comment type="subcellular location">
    <subcellularLocation>
        <location evidence="1">Cytoplasm</location>
    </subcellularLocation>
</comment>
<keyword evidence="8" id="KW-0131">Cell cycle</keyword>
<dbReference type="InterPro" id="IPR010982">
    <property type="entry name" value="Lambda_DNA-bd_dom_sf"/>
</dbReference>
<proteinExistence type="inferred from homology"/>
<dbReference type="PROSITE" id="PS50943">
    <property type="entry name" value="HTH_CROC1"/>
    <property type="match status" value="1"/>
</dbReference>
<keyword evidence="5 17" id="KW-0808">Transferase</keyword>
<dbReference type="Gene3D" id="1.10.260.40">
    <property type="entry name" value="lambda repressor-like DNA-binding domains"/>
    <property type="match status" value="1"/>
</dbReference>
<dbReference type="InterPro" id="IPR050068">
    <property type="entry name" value="MurA_subfamily"/>
</dbReference>
<evidence type="ECO:0000313" key="18">
    <source>
        <dbReference type="Proteomes" id="UP000177269"/>
    </source>
</evidence>
<evidence type="ECO:0000256" key="7">
    <source>
        <dbReference type="ARBA" id="ARBA00022984"/>
    </source>
</evidence>
<dbReference type="PANTHER" id="PTHR43783">
    <property type="entry name" value="UDP-N-ACETYLGLUCOSAMINE 1-CARBOXYVINYLTRANSFERASE"/>
    <property type="match status" value="1"/>
</dbReference>
<dbReference type="InterPro" id="IPR001986">
    <property type="entry name" value="Enolpyruvate_Tfrase_dom"/>
</dbReference>
<sequence length="502" mass="55622">MNKLQPIAKLIKELREERGITQSQFADKLGTTQSVVARFENGEQNFSAEMLLKISDALEKNVIKVADRNLSIKIEGGRKLKGTVSVKNSKNGAVAVICAALLNDSRSVIKNVPKIEEVYRLVEVLESIGVAVKWAGNDLEITPPDKFEMHSINIEAAAKIRSIILLVGPLLHKMKKFSIPLAGGCTLGSRTVRPHFFALENLGIKIEARDNEYLISRGKLVPAEIVLYESGDTVTENVIMAAALIPGQTTIKMASANYQIQELCFFLETIGVKIEGVGTTTLHVHGKQKISEKVEYYLSEDPIESMFFISAAIVTNSSILIKRCPIEFLELELLKLEKMGFKYTKTKPYKSMNGKTDLVDIKTAPSKLTALTEKIAPRPFPGLNMDNLPFFAVMATQAKGETLIHDWPYEKRAFYYKELDKLGADTTLLDPHRIMIKGPVKLKANEIVSPPALRPAAIILVAMLGAEGVSILRNIYSINRGYEDMVARLNKLGAKITILRDL</sequence>
<dbReference type="GO" id="GO:0008760">
    <property type="term" value="F:UDP-N-acetylglucosamine 1-carboxyvinyltransferase activity"/>
    <property type="evidence" value="ECO:0007669"/>
    <property type="project" value="UniProtKB-EC"/>
</dbReference>
<dbReference type="GO" id="GO:0003677">
    <property type="term" value="F:DNA binding"/>
    <property type="evidence" value="ECO:0007669"/>
    <property type="project" value="InterPro"/>
</dbReference>
<evidence type="ECO:0000256" key="9">
    <source>
        <dbReference type="ARBA" id="ARBA00023316"/>
    </source>
</evidence>
<evidence type="ECO:0000256" key="15">
    <source>
        <dbReference type="ARBA" id="ARBA00047527"/>
    </source>
</evidence>
<evidence type="ECO:0000256" key="2">
    <source>
        <dbReference type="ARBA" id="ARBA00004752"/>
    </source>
</evidence>
<evidence type="ECO:0000256" key="13">
    <source>
        <dbReference type="ARBA" id="ARBA00042443"/>
    </source>
</evidence>
<evidence type="ECO:0000256" key="5">
    <source>
        <dbReference type="ARBA" id="ARBA00022679"/>
    </source>
</evidence>
<dbReference type="EMBL" id="MHSK01000006">
    <property type="protein sequence ID" value="OHA42725.1"/>
    <property type="molecule type" value="Genomic_DNA"/>
</dbReference>
<dbReference type="PANTHER" id="PTHR43783:SF1">
    <property type="entry name" value="UDP-N-ACETYLGLUCOSAMINE 1-CARBOXYVINYLTRANSFERASE"/>
    <property type="match status" value="1"/>
</dbReference>
<keyword evidence="9" id="KW-0961">Cell wall biogenesis/degradation</keyword>
<dbReference type="AlphaFoldDB" id="A0A1G2P307"/>
<comment type="catalytic activity">
    <reaction evidence="15">
        <text>phosphoenolpyruvate + UDP-N-acetyl-alpha-D-glucosamine = UDP-N-acetyl-3-O-(1-carboxyvinyl)-alpha-D-glucosamine + phosphate</text>
        <dbReference type="Rhea" id="RHEA:18681"/>
        <dbReference type="ChEBI" id="CHEBI:43474"/>
        <dbReference type="ChEBI" id="CHEBI:57705"/>
        <dbReference type="ChEBI" id="CHEBI:58702"/>
        <dbReference type="ChEBI" id="CHEBI:68483"/>
        <dbReference type="EC" id="2.5.1.7"/>
    </reaction>
</comment>
<keyword evidence="3" id="KW-0963">Cytoplasm</keyword>
<evidence type="ECO:0000256" key="10">
    <source>
        <dbReference type="ARBA" id="ARBA00038367"/>
    </source>
</evidence>
<evidence type="ECO:0000256" key="8">
    <source>
        <dbReference type="ARBA" id="ARBA00023306"/>
    </source>
</evidence>
<comment type="pathway">
    <text evidence="2">Cell wall biogenesis; peptidoglycan biosynthesis.</text>
</comment>
<dbReference type="InterPro" id="IPR013792">
    <property type="entry name" value="RNA3'P_cycl/enolpyr_Trfase_a/b"/>
</dbReference>
<evidence type="ECO:0000259" key="16">
    <source>
        <dbReference type="PROSITE" id="PS50943"/>
    </source>
</evidence>
<dbReference type="GO" id="GO:0008360">
    <property type="term" value="P:regulation of cell shape"/>
    <property type="evidence" value="ECO:0007669"/>
    <property type="project" value="UniProtKB-KW"/>
</dbReference>
<feature type="domain" description="HTH cro/C1-type" evidence="16">
    <location>
        <begin position="11"/>
        <end position="65"/>
    </location>
</feature>
<dbReference type="GO" id="GO:0005737">
    <property type="term" value="C:cytoplasm"/>
    <property type="evidence" value="ECO:0007669"/>
    <property type="project" value="UniProtKB-SubCell"/>
</dbReference>
<dbReference type="GO" id="GO:0009252">
    <property type="term" value="P:peptidoglycan biosynthetic process"/>
    <property type="evidence" value="ECO:0007669"/>
    <property type="project" value="UniProtKB-KW"/>
</dbReference>
<comment type="caution">
    <text evidence="17">The sequence shown here is derived from an EMBL/GenBank/DDBJ whole genome shotgun (WGS) entry which is preliminary data.</text>
</comment>